<dbReference type="Pfam" id="PF25151">
    <property type="entry name" value="TPR_Trm732_C"/>
    <property type="match status" value="1"/>
</dbReference>
<dbReference type="PANTHER" id="PTHR14387">
    <property type="entry name" value="THADA/DEATH RECEPTOR INTERACTING PROTEIN"/>
    <property type="match status" value="1"/>
</dbReference>
<evidence type="ECO:0000256" key="1">
    <source>
        <dbReference type="ARBA" id="ARBA00010409"/>
    </source>
</evidence>
<comment type="similarity">
    <text evidence="1">Belongs to the THADA family.</text>
</comment>
<evidence type="ECO:0000259" key="5">
    <source>
        <dbReference type="Pfam" id="PF25150"/>
    </source>
</evidence>
<keyword evidence="2" id="KW-0819">tRNA processing</keyword>
<dbReference type="Pfam" id="PF10350">
    <property type="entry name" value="DUF2428"/>
    <property type="match status" value="1"/>
</dbReference>
<organism evidence="7 8">
    <name type="scientific">Basidiobolus ranarum</name>
    <dbReference type="NCBI Taxonomy" id="34480"/>
    <lineage>
        <taxon>Eukaryota</taxon>
        <taxon>Fungi</taxon>
        <taxon>Fungi incertae sedis</taxon>
        <taxon>Zoopagomycota</taxon>
        <taxon>Entomophthoromycotina</taxon>
        <taxon>Basidiobolomycetes</taxon>
        <taxon>Basidiobolales</taxon>
        <taxon>Basidiobolaceae</taxon>
        <taxon>Basidiobolus</taxon>
    </lineage>
</organism>
<evidence type="ECO:0000256" key="2">
    <source>
        <dbReference type="ARBA" id="ARBA00022694"/>
    </source>
</evidence>
<evidence type="ECO:0000313" key="8">
    <source>
        <dbReference type="Proteomes" id="UP001479436"/>
    </source>
</evidence>
<comment type="caution">
    <text evidence="7">The sequence shown here is derived from an EMBL/GenBank/DDBJ whole genome shotgun (WGS) entry which is preliminary data.</text>
</comment>
<keyword evidence="8" id="KW-1185">Reference proteome</keyword>
<dbReference type="PANTHER" id="PTHR14387:SF0">
    <property type="entry name" value="DUF2428 DOMAIN-CONTAINING PROTEIN"/>
    <property type="match status" value="1"/>
</dbReference>
<reference evidence="7 8" key="1">
    <citation type="submission" date="2023-04" db="EMBL/GenBank/DDBJ databases">
        <title>Genome of Basidiobolus ranarum AG-B5.</title>
        <authorList>
            <person name="Stajich J.E."/>
            <person name="Carter-House D."/>
            <person name="Gryganskyi A."/>
        </authorList>
    </citation>
    <scope>NUCLEOTIDE SEQUENCE [LARGE SCALE GENOMIC DNA]</scope>
    <source>
        <strain evidence="7 8">AG-B5</strain>
    </source>
</reference>
<protein>
    <recommendedName>
        <fullName evidence="9">DUF2428 domain-containing protein</fullName>
    </recommendedName>
</protein>
<proteinExistence type="inferred from homology"/>
<feature type="domain" description="tRNA (32-2'-O)-methyltransferase regulator THADA-like C-terminal TPR repeats region" evidence="6">
    <location>
        <begin position="1259"/>
        <end position="1418"/>
    </location>
</feature>
<dbReference type="Proteomes" id="UP001479436">
    <property type="component" value="Unassembled WGS sequence"/>
</dbReference>
<dbReference type="InterPro" id="IPR056843">
    <property type="entry name" value="THADA-like_TPR"/>
</dbReference>
<evidence type="ECO:0000313" key="7">
    <source>
        <dbReference type="EMBL" id="KAK9727349.1"/>
    </source>
</evidence>
<name>A0ABR2W9F5_9FUNG</name>
<dbReference type="InterPro" id="IPR016024">
    <property type="entry name" value="ARM-type_fold"/>
</dbReference>
<feature type="domain" description="DUF2428" evidence="4">
    <location>
        <begin position="999"/>
        <end position="1257"/>
    </location>
</feature>
<sequence>MGLLDKNRLHLKGKKITVPINPQWLLFAQKTLENIPTDNRLPATQAFIRFLEDDQASWEQQLQYLKTIERLLAHGNLKNITDSQVESQIEQIIAPITVQIYFASVEVIPQRHCTPIFDACATVSKKENYVYDLFNQEYQKYISQNEFYQHTFTNKAATIYSTLDFALGANIIRDNIKSTFFYLCGCLNSTLSELEKTSYTDNQVLALSDRVTDCNNLTKTILGLLSRHDQFFRDMFSILDQEILDESQKIVSSMYEDIINSCFTMCTVGGYTKDYGQLAGMALASLLDLVGSSDRVVTLIIELFSGKSSQEVLRNVKFNVYSDMLTNKSTDNFSELAVYRGFLANLRTSTLVTAIESTGIPEFQGQCLHSLMFRKLIGFCDGSFDSQIKALAFETLAMWFETSKAACKEASKYPIAVHRIKELLTNDMQQYILSYVWNNWDDPIDLVQYKVKDLFEVVLEASEAIGELQGSDKIHMELLNNLVKRLMEMDWYRKVKYALSSNLLPRVGTSLFLEVCPDLISKALLVFHNQVLSPRSSQLIMALIEKRKDEVLLSDNKDLTSWTKLWLAPVCRALSSDNELMRKNVSHFLLDRVFKIHPDSFWSAIESLQTMDREYVDCPQYRMNAMISVIKAGKSLDLIDGRSFHSGPTSALEKKLNVEILREAIHHGDLYLRIDVLGLLCQAQKVTAEVTVDEIDLLKDFLTLNMNHTSPEFRQKFYGHLTKFFIRLRGNLYSMWRVYQSKEKLMQKQGEKLSLKEELSSLMGKINNIKSFLTWLCDLSMASLYPGSSYQRVFSSLKLFELLIKHFGIDDTPLPNGFVREHCNAPSFPFRLPLATERNSKILVETLMNPFEANRETARNILFSFPSPLPGIETLEDAQKLLWWGFEAMISNRANESESGATVFRLLFSKYVEKLGFCLEVEMKESTENQSFTGVPSVDFATKLLNLLEAQLDSARNNLLFAAQNHPMHGPLMALAYIFQDLNYSSDGIKKNIELWRQLHLRTFNLVHLVCSTVLDVLSNPSPEGNMPASFQEIEGAIDDVIQHTDQDDVESIGPKHQVILSYCWRAVKEASTLLGVLLSRVPVNDGSKIPAIMEYDHLVEGGNLLRNLLTSIRHRGAFSAVYPAYISVCSRLLTASNSEHSAVPKAWLDENLDSILSNSVSITRRSAGLPLCILAIVSSEPADSTHLLNYTMKHVLKIAHEAPSPDANQNNDLPQVHAFNILRTMFSDAKQGTNVLSYVEDSFMLAISGFSSDSWAVRNCSVMLFSTLLQRTLGTKKTKDEHHSMNTLTGNEFFSRFPKLHPFLLKELKIAVEQLLKSKELDSSAVHPGLYPVLTLLSRLQPSVMDGSDSALTMSAFVPAVLECAGGAIYKTREMAARALVPLVVSNDLVKIIETLWNDIDLKSQNKLHGRLVQLLSLLRGHLYSVANHTIRQDVINSISVLFQSKLKLLLGDNQCSITRAVFYDIVSEFILEPNWIKQNQPEQVQVELTRLADQAFKELGRNILLYAFEDVFTQPMTGKGVDVGRYLVLRHASKIIATQTVTQGLEFVELAADDIIDALLEDPDYEIRLSTLRTLSRLIESGHDQQKYKISNDQQKYKISMNRLWSKLAQLIYQREENLECFKIEIGLLSLGNFIPVIIQAHAEKRIAFGIHSFWNHLMDMMSNTKSLTVVELTLPLIGSLVNFMWLHPNEYELDDKEVMEFSRIWSEYITKYSEESISLSLREAAFASIKHFEESLKSRSTSNKNKAENEVLINVYRVLIRLLQDDDIDIRQESAQLVSKIGVRWTPLNPERAAEICCRNAAELELTSENLVNTYLSILHGERRFDTVIEDELNPSRTLFVTERPNIYKEDLIETQLVFRVLEETFSKLMEQHLLPASIRDLFLREGHQAIADLVKLIDGLEKAQEQRKNFGPFGFTGHATIFLEVFRAATIIILAKKIELGESLTSELKNALGKLDQFELHPLLRNFYFAPTESVSSEVFQSSNKCEGIFSDEFKKLFLISFP</sequence>
<dbReference type="InterPro" id="IPR019442">
    <property type="entry name" value="THADA/TRM732_DUF2428"/>
</dbReference>
<gene>
    <name evidence="7" type="ORF">K7432_001927</name>
</gene>
<feature type="coiled-coil region" evidence="3">
    <location>
        <begin position="938"/>
        <end position="965"/>
    </location>
</feature>
<evidence type="ECO:0000256" key="3">
    <source>
        <dbReference type="SAM" id="Coils"/>
    </source>
</evidence>
<keyword evidence="3" id="KW-0175">Coiled coil</keyword>
<dbReference type="Pfam" id="PF25150">
    <property type="entry name" value="TPR_Trm732"/>
    <property type="match status" value="1"/>
</dbReference>
<evidence type="ECO:0000259" key="6">
    <source>
        <dbReference type="Pfam" id="PF25151"/>
    </source>
</evidence>
<evidence type="ECO:0000259" key="4">
    <source>
        <dbReference type="Pfam" id="PF10350"/>
    </source>
</evidence>
<dbReference type="EMBL" id="JASJQH010006923">
    <property type="protein sequence ID" value="KAK9727349.1"/>
    <property type="molecule type" value="Genomic_DNA"/>
</dbReference>
<dbReference type="SUPFAM" id="SSF48371">
    <property type="entry name" value="ARM repeat"/>
    <property type="match status" value="2"/>
</dbReference>
<accession>A0ABR2W9F5</accession>
<dbReference type="InterPro" id="IPR051954">
    <property type="entry name" value="tRNA_methyltransferase_THADA"/>
</dbReference>
<feature type="domain" description="tRNA (32-2'-O)-methyltransferase regulator THADA-like TPR repeats region" evidence="5">
    <location>
        <begin position="562"/>
        <end position="856"/>
    </location>
</feature>
<dbReference type="InterPro" id="IPR056842">
    <property type="entry name" value="THADA-like_TPR_C"/>
</dbReference>
<evidence type="ECO:0008006" key="9">
    <source>
        <dbReference type="Google" id="ProtNLM"/>
    </source>
</evidence>